<keyword evidence="2" id="KW-0812">Transmembrane</keyword>
<proteinExistence type="predicted"/>
<evidence type="ECO:0000313" key="3">
    <source>
        <dbReference type="EMBL" id="OCI30029.1"/>
    </source>
</evidence>
<organism evidence="3 4">
    <name type="scientific">Oerskovia enterophila</name>
    <dbReference type="NCBI Taxonomy" id="43678"/>
    <lineage>
        <taxon>Bacteria</taxon>
        <taxon>Bacillati</taxon>
        <taxon>Actinomycetota</taxon>
        <taxon>Actinomycetes</taxon>
        <taxon>Micrococcales</taxon>
        <taxon>Cellulomonadaceae</taxon>
        <taxon>Oerskovia</taxon>
    </lineage>
</organism>
<name>A0ABX2Y0J4_9CELL</name>
<feature type="compositionally biased region" description="Pro residues" evidence="1">
    <location>
        <begin position="101"/>
        <end position="111"/>
    </location>
</feature>
<sequence>MSDLFAPPSSPHPESGAGTPAGPVPPAQQPPTTQLPPTSAPAPQQPPALVPPAAPAPPSSPAQPPASARTTTHPDVAPGIPPSGSSPYPGQVSPLSAAPGAPNPYGPPRPHTPSHGAAGFPADGTTRTPGPSRVLVGVLAGVAGLLIGGVGATAVTLAVVAGNELFADAAAEPWSAGPAPDEEEAWDGHGDDQVAGEDGGTFDDPWALECEVYTDEWSVLLEIPHEATAEILAHNDVNVSPADGMEYWIVPVDAMYLGPSSTVTAHGSIDLWFVDRDGNEYTEGCGDVPDSLVGTGLIGTDDSAQGNVCLEVPAGADGLWVLAVDDYMPVHLSTDVAITES</sequence>
<evidence type="ECO:0000256" key="2">
    <source>
        <dbReference type="SAM" id="Phobius"/>
    </source>
</evidence>
<keyword evidence="2" id="KW-1133">Transmembrane helix</keyword>
<gene>
    <name evidence="3" type="ORF">OERS_32990</name>
</gene>
<dbReference type="Proteomes" id="UP000093412">
    <property type="component" value="Unassembled WGS sequence"/>
</dbReference>
<dbReference type="EMBL" id="MAQA01000048">
    <property type="protein sequence ID" value="OCI30029.1"/>
    <property type="molecule type" value="Genomic_DNA"/>
</dbReference>
<keyword evidence="2" id="KW-0472">Membrane</keyword>
<feature type="region of interest" description="Disordered" evidence="1">
    <location>
        <begin position="1"/>
        <end position="128"/>
    </location>
</feature>
<feature type="transmembrane region" description="Helical" evidence="2">
    <location>
        <begin position="134"/>
        <end position="160"/>
    </location>
</feature>
<evidence type="ECO:0000256" key="1">
    <source>
        <dbReference type="SAM" id="MobiDB-lite"/>
    </source>
</evidence>
<feature type="compositionally biased region" description="Pro residues" evidence="1">
    <location>
        <begin position="38"/>
        <end position="64"/>
    </location>
</feature>
<evidence type="ECO:0000313" key="4">
    <source>
        <dbReference type="Proteomes" id="UP000093412"/>
    </source>
</evidence>
<keyword evidence="4" id="KW-1185">Reference proteome</keyword>
<feature type="region of interest" description="Disordered" evidence="1">
    <location>
        <begin position="173"/>
        <end position="201"/>
    </location>
</feature>
<protein>
    <recommendedName>
        <fullName evidence="5">DUF4352 domain-containing protein</fullName>
    </recommendedName>
</protein>
<accession>A0ABX2Y0J4</accession>
<evidence type="ECO:0008006" key="5">
    <source>
        <dbReference type="Google" id="ProtNLM"/>
    </source>
</evidence>
<reference evidence="3 4" key="1">
    <citation type="submission" date="2016-06" db="EMBL/GenBank/DDBJ databases">
        <title>Genome sequence of Oerskovia enterophila DSM 43852.</title>
        <authorList>
            <person name="Poehlein A."/>
            <person name="Jag V."/>
            <person name="Bengelsdorf F.R."/>
            <person name="Daniel R."/>
            <person name="Duerre P."/>
        </authorList>
    </citation>
    <scope>NUCLEOTIDE SEQUENCE [LARGE SCALE GENOMIC DNA]</scope>
    <source>
        <strain evidence="3 4">DSM 43852</strain>
    </source>
</reference>
<feature type="compositionally biased region" description="Low complexity" evidence="1">
    <location>
        <begin position="82"/>
        <end position="100"/>
    </location>
</feature>
<comment type="caution">
    <text evidence="3">The sequence shown here is derived from an EMBL/GenBank/DDBJ whole genome shotgun (WGS) entry which is preliminary data.</text>
</comment>